<feature type="domain" description="TonB-dependent receptor plug" evidence="12">
    <location>
        <begin position="126"/>
        <end position="233"/>
    </location>
</feature>
<evidence type="ECO:0000313" key="14">
    <source>
        <dbReference type="Proteomes" id="UP000248790"/>
    </source>
</evidence>
<evidence type="ECO:0000256" key="9">
    <source>
        <dbReference type="RuleBase" id="RU003357"/>
    </source>
</evidence>
<evidence type="ECO:0000256" key="2">
    <source>
        <dbReference type="ARBA" id="ARBA00022448"/>
    </source>
</evidence>
<dbReference type="Pfam" id="PF07715">
    <property type="entry name" value="Plug"/>
    <property type="match status" value="1"/>
</dbReference>
<evidence type="ECO:0000256" key="4">
    <source>
        <dbReference type="ARBA" id="ARBA00022692"/>
    </source>
</evidence>
<feature type="chain" id="PRO_5016379499" evidence="10">
    <location>
        <begin position="31"/>
        <end position="1073"/>
    </location>
</feature>
<dbReference type="Gene3D" id="2.60.40.1120">
    <property type="entry name" value="Carboxypeptidase-like, regulatory domain"/>
    <property type="match status" value="1"/>
</dbReference>
<evidence type="ECO:0000256" key="8">
    <source>
        <dbReference type="PROSITE-ProRule" id="PRU01360"/>
    </source>
</evidence>
<feature type="signal peptide" evidence="10">
    <location>
        <begin position="1"/>
        <end position="30"/>
    </location>
</feature>
<dbReference type="SUPFAM" id="SSF56935">
    <property type="entry name" value="Porins"/>
    <property type="match status" value="1"/>
</dbReference>
<evidence type="ECO:0000259" key="12">
    <source>
        <dbReference type="Pfam" id="PF07715"/>
    </source>
</evidence>
<feature type="domain" description="TonB-dependent receptor-like beta-barrel" evidence="11">
    <location>
        <begin position="433"/>
        <end position="835"/>
    </location>
</feature>
<evidence type="ECO:0000256" key="7">
    <source>
        <dbReference type="ARBA" id="ARBA00023237"/>
    </source>
</evidence>
<sequence>MKKKTLPAFLTGKHCFFLLTLLCCSLAVVAQQTRTVKGTVTDERNEGLPGVSIVLKGTTTGTTTDVNGQYAINVPNDQAVLVFSFLGYESQEITVGSQSLVSITLKGDTKTLNEVVVVGYGTQSRETLTTSISKIDNKVLENVPMANPASALQGSVSGVRVQSTSGQPGAAPRVIVRGGTSINNPDAAAPLYIIDGVIRTDLSDLNADEIETMQVLKDAASTAIYGARGSNGVVIVTTRRGKSGQARISYSYDLTDSRPGKLYKMANARDYLTINRLGVFSDDAKFGSYASRLTLPMGYGTGNDLTRNTAFTTQYLTPANQHKLNEGWQSMPDPADPTKTLIFQDTDFQSLLYQTALSHNHNLNISGGNDKSTFNVGLGYLKADGTVITTKYDRLSLNMSGELKVRDNLKITSSAIYSRASNNEPYSSTAVIFYRNAGLAPTAKLYFEDGTLAPGTNNSIGNPLYQMTTRVNENVNEKLTLSFGGRWDIAPGLAFEPLVSMYNTTGNSYNFQPGYWNGPTAYVDSRVASASSSKWLQYQVDGVFSYNKTFNRVHNLDARAGFAYYDRKNSALSASGRNASTDLIPTLNASGEAVSVSSSISKHVIMGYFASANYNYDMKYLVSLNMRYDGASNLGDAYKWGFFPGVSLGWNVHNEKFWTWSNNTWSQLKLRASYGVNGNISGLGDFTAQGAYSVGARYAGAAAIQNTVIANKDLKWEQSKTFNIGTDLGFFSNRVTLIADVYSRVTDNLLTSLPLPNSTGFSSVLTNLGSLQNRGFDLELGARVLGPSSPVQWQLSFNASKTKNKILKLPYNGAENNRVGGFLVWDDAAQDYRWKGGLQEGLRMGEMYDRQFVRVYPTDEAAQSGPVATYIVGNDKKQYGGDVEYYDADKNGLIDSRDKRYMGNQFPVWTGGMANTVSYKNLSLYVRMDYTAGHTIFNWAKMFLDGNMYADGNLTQDMVDRSWKKQGDIAELPRSYWGGERVQRNLFDGTTTGGTSLYYGSGDFLALREITLSYGVPTSFLSKFKVANLRFNATLNNIHYFTKYNGLNPEEGGKDDGRYALPKNIIFGAKLSF</sequence>
<dbReference type="InterPro" id="IPR039426">
    <property type="entry name" value="TonB-dep_rcpt-like"/>
</dbReference>
<protein>
    <submittedName>
        <fullName evidence="13">TonB-linked SusC/RagA family outer membrane protein</fullName>
    </submittedName>
</protein>
<keyword evidence="6 8" id="KW-0472">Membrane</keyword>
<keyword evidence="2 8" id="KW-0813">Transport</keyword>
<dbReference type="NCBIfam" id="TIGR04056">
    <property type="entry name" value="OMP_RagA_SusC"/>
    <property type="match status" value="1"/>
</dbReference>
<name>A0A327WRE6_LARAB</name>
<dbReference type="RefSeq" id="WP_111630387.1">
    <property type="nucleotide sequence ID" value="NZ_QLMC01000005.1"/>
</dbReference>
<keyword evidence="7 8" id="KW-0998">Cell outer membrane</keyword>
<dbReference type="NCBIfam" id="TIGR04057">
    <property type="entry name" value="SusC_RagA_signa"/>
    <property type="match status" value="1"/>
</dbReference>
<comment type="caution">
    <text evidence="13">The sequence shown here is derived from an EMBL/GenBank/DDBJ whole genome shotgun (WGS) entry which is preliminary data.</text>
</comment>
<dbReference type="Pfam" id="PF13715">
    <property type="entry name" value="CarbopepD_reg_2"/>
    <property type="match status" value="1"/>
</dbReference>
<keyword evidence="10" id="KW-0732">Signal</keyword>
<proteinExistence type="inferred from homology"/>
<comment type="subcellular location">
    <subcellularLocation>
        <location evidence="1 8">Cell outer membrane</location>
        <topology evidence="1 8">Multi-pass membrane protein</topology>
    </subcellularLocation>
</comment>
<dbReference type="OrthoDB" id="9768177at2"/>
<dbReference type="PROSITE" id="PS52016">
    <property type="entry name" value="TONB_DEPENDENT_REC_3"/>
    <property type="match status" value="1"/>
</dbReference>
<gene>
    <name evidence="13" type="ORF">LX87_04403</name>
</gene>
<dbReference type="Gene3D" id="2.40.170.20">
    <property type="entry name" value="TonB-dependent receptor, beta-barrel domain"/>
    <property type="match status" value="1"/>
</dbReference>
<dbReference type="AlphaFoldDB" id="A0A327WRE6"/>
<accession>A0A327WRE6</accession>
<evidence type="ECO:0000256" key="6">
    <source>
        <dbReference type="ARBA" id="ARBA00023136"/>
    </source>
</evidence>
<keyword evidence="4 8" id="KW-0812">Transmembrane</keyword>
<organism evidence="13 14">
    <name type="scientific">Larkinella arboricola</name>
    <dbReference type="NCBI Taxonomy" id="643671"/>
    <lineage>
        <taxon>Bacteria</taxon>
        <taxon>Pseudomonadati</taxon>
        <taxon>Bacteroidota</taxon>
        <taxon>Cytophagia</taxon>
        <taxon>Cytophagales</taxon>
        <taxon>Spirosomataceae</taxon>
        <taxon>Larkinella</taxon>
    </lineage>
</organism>
<evidence type="ECO:0000256" key="3">
    <source>
        <dbReference type="ARBA" id="ARBA00022452"/>
    </source>
</evidence>
<dbReference type="InterPro" id="IPR023996">
    <property type="entry name" value="TonB-dep_OMP_SusC/RagA"/>
</dbReference>
<keyword evidence="5 9" id="KW-0798">TonB box</keyword>
<reference evidence="13 14" key="1">
    <citation type="submission" date="2018-06" db="EMBL/GenBank/DDBJ databases">
        <title>Genomic Encyclopedia of Archaeal and Bacterial Type Strains, Phase II (KMG-II): from individual species to whole genera.</title>
        <authorList>
            <person name="Goeker M."/>
        </authorList>
    </citation>
    <scope>NUCLEOTIDE SEQUENCE [LARGE SCALE GENOMIC DNA]</scope>
    <source>
        <strain evidence="13 14">DSM 21851</strain>
    </source>
</reference>
<evidence type="ECO:0000256" key="5">
    <source>
        <dbReference type="ARBA" id="ARBA00023077"/>
    </source>
</evidence>
<evidence type="ECO:0000256" key="1">
    <source>
        <dbReference type="ARBA" id="ARBA00004571"/>
    </source>
</evidence>
<dbReference type="InterPro" id="IPR000531">
    <property type="entry name" value="Beta-barrel_TonB"/>
</dbReference>
<dbReference type="Gene3D" id="2.170.130.10">
    <property type="entry name" value="TonB-dependent receptor, plug domain"/>
    <property type="match status" value="1"/>
</dbReference>
<evidence type="ECO:0000256" key="10">
    <source>
        <dbReference type="SAM" id="SignalP"/>
    </source>
</evidence>
<dbReference type="InterPro" id="IPR036942">
    <property type="entry name" value="Beta-barrel_TonB_sf"/>
</dbReference>
<dbReference type="InterPro" id="IPR037066">
    <property type="entry name" value="Plug_dom_sf"/>
</dbReference>
<dbReference type="InterPro" id="IPR008969">
    <property type="entry name" value="CarboxyPept-like_regulatory"/>
</dbReference>
<dbReference type="InterPro" id="IPR023997">
    <property type="entry name" value="TonB-dep_OMP_SusC/RagA_CS"/>
</dbReference>
<evidence type="ECO:0000259" key="11">
    <source>
        <dbReference type="Pfam" id="PF00593"/>
    </source>
</evidence>
<keyword evidence="3 8" id="KW-1134">Transmembrane beta strand</keyword>
<comment type="similarity">
    <text evidence="8 9">Belongs to the TonB-dependent receptor family.</text>
</comment>
<evidence type="ECO:0000313" key="13">
    <source>
        <dbReference type="EMBL" id="RAJ94516.1"/>
    </source>
</evidence>
<dbReference type="GO" id="GO:0009279">
    <property type="term" value="C:cell outer membrane"/>
    <property type="evidence" value="ECO:0007669"/>
    <property type="project" value="UniProtKB-SubCell"/>
</dbReference>
<keyword evidence="14" id="KW-1185">Reference proteome</keyword>
<dbReference type="Pfam" id="PF00593">
    <property type="entry name" value="TonB_dep_Rec_b-barrel"/>
    <property type="match status" value="1"/>
</dbReference>
<dbReference type="FunFam" id="2.60.40.1120:FF:000003">
    <property type="entry name" value="Outer membrane protein Omp121"/>
    <property type="match status" value="1"/>
</dbReference>
<dbReference type="InterPro" id="IPR012910">
    <property type="entry name" value="Plug_dom"/>
</dbReference>
<dbReference type="EMBL" id="QLMC01000005">
    <property type="protein sequence ID" value="RAJ94516.1"/>
    <property type="molecule type" value="Genomic_DNA"/>
</dbReference>
<dbReference type="Proteomes" id="UP000248790">
    <property type="component" value="Unassembled WGS sequence"/>
</dbReference>
<dbReference type="SUPFAM" id="SSF49464">
    <property type="entry name" value="Carboxypeptidase regulatory domain-like"/>
    <property type="match status" value="1"/>
</dbReference>